<proteinExistence type="inferred from homology"/>
<dbReference type="EMBL" id="PPEA01000730">
    <property type="protein sequence ID" value="PQM44708.1"/>
    <property type="molecule type" value="Genomic_DNA"/>
</dbReference>
<reference evidence="2 3" key="1">
    <citation type="journal article" date="2017" name="Int. J. Syst. Evol. Microbiol.">
        <title>Mycobacterium talmoniae sp. nov., a slowly growing mycobacterium isolated from human respiratory samples.</title>
        <authorList>
            <person name="Davidson R.M."/>
            <person name="DeGroote M.A."/>
            <person name="Marola J.L."/>
            <person name="Buss S."/>
            <person name="Jones V."/>
            <person name="McNeil M.R."/>
            <person name="Freifeld A.G."/>
            <person name="Elaine Epperson L."/>
            <person name="Hasan N.A."/>
            <person name="Jackson M."/>
            <person name="Iwen P.C."/>
            <person name="Salfinger M."/>
            <person name="Strong M."/>
        </authorList>
    </citation>
    <scope>NUCLEOTIDE SEQUENCE [LARGE SCALE GENOMIC DNA]</scope>
    <source>
        <strain evidence="2 3">ATCC BAA-2683</strain>
    </source>
</reference>
<comment type="similarity">
    <text evidence="1">Belongs to the enoyl-CoA hydratase/isomerase family.</text>
</comment>
<protein>
    <submittedName>
        <fullName evidence="2">Short-chain-enoyl-CoA hydratase</fullName>
        <ecNumber evidence="2">4.2.1.150</ecNumber>
    </submittedName>
</protein>
<gene>
    <name evidence="2" type="primary">crt_11</name>
    <name evidence="2" type="ORF">C1Y40_05132</name>
</gene>
<dbReference type="PANTHER" id="PTHR43802">
    <property type="entry name" value="ENOYL-COA HYDRATASE"/>
    <property type="match status" value="1"/>
</dbReference>
<sequence length="115" mass="12313">MRLPQKVGVGLARRMSLTGDYLSAGDALRAGLVTEVVPHEKLLSAAREVAASIVGNNQAAVRALLGSYHRIDESQTSTGLWIEAASARQWMSQTSGDDVAANREAVLQRGRAQVR</sequence>
<dbReference type="GO" id="GO:0018812">
    <property type="term" value="F:3-hydroxyacyl-CoA dehydratase activity"/>
    <property type="evidence" value="ECO:0007669"/>
    <property type="project" value="UniProtKB-EC"/>
</dbReference>
<dbReference type="Proteomes" id="UP000238296">
    <property type="component" value="Unassembled WGS sequence"/>
</dbReference>
<dbReference type="Pfam" id="PF00378">
    <property type="entry name" value="ECH_1"/>
    <property type="match status" value="1"/>
</dbReference>
<name>A0A2S8BDI2_9MYCO</name>
<comment type="caution">
    <text evidence="2">The sequence shown here is derived from an EMBL/GenBank/DDBJ whole genome shotgun (WGS) entry which is preliminary data.</text>
</comment>
<dbReference type="AlphaFoldDB" id="A0A2S8BDI2"/>
<keyword evidence="2" id="KW-0456">Lyase</keyword>
<organism evidence="2 3">
    <name type="scientific">Mycobacterium talmoniae</name>
    <dbReference type="NCBI Taxonomy" id="1858794"/>
    <lineage>
        <taxon>Bacteria</taxon>
        <taxon>Bacillati</taxon>
        <taxon>Actinomycetota</taxon>
        <taxon>Actinomycetes</taxon>
        <taxon>Mycobacteriales</taxon>
        <taxon>Mycobacteriaceae</taxon>
        <taxon>Mycobacterium</taxon>
    </lineage>
</organism>
<dbReference type="InterPro" id="IPR001753">
    <property type="entry name" value="Enoyl-CoA_hydra/iso"/>
</dbReference>
<accession>A0A2S8BDI2</accession>
<dbReference type="PANTHER" id="PTHR43802:SF1">
    <property type="entry name" value="IP11341P-RELATED"/>
    <property type="match status" value="1"/>
</dbReference>
<dbReference type="Gene3D" id="3.90.226.10">
    <property type="entry name" value="2-enoyl-CoA Hydratase, Chain A, domain 1"/>
    <property type="match status" value="1"/>
</dbReference>
<evidence type="ECO:0000313" key="3">
    <source>
        <dbReference type="Proteomes" id="UP000238296"/>
    </source>
</evidence>
<dbReference type="EC" id="4.2.1.150" evidence="2"/>
<evidence type="ECO:0000313" key="2">
    <source>
        <dbReference type="EMBL" id="PQM44708.1"/>
    </source>
</evidence>
<dbReference type="SUPFAM" id="SSF52096">
    <property type="entry name" value="ClpP/crotonase"/>
    <property type="match status" value="1"/>
</dbReference>
<evidence type="ECO:0000256" key="1">
    <source>
        <dbReference type="ARBA" id="ARBA00005254"/>
    </source>
</evidence>
<dbReference type="InterPro" id="IPR029045">
    <property type="entry name" value="ClpP/crotonase-like_dom_sf"/>
</dbReference>